<keyword evidence="2" id="KW-1185">Reference proteome</keyword>
<dbReference type="RefSeq" id="WP_344366482.1">
    <property type="nucleotide sequence ID" value="NZ_BAAASR010000045.1"/>
</dbReference>
<sequence length="109" mass="12254">MTTLWRQVLAALTDDTLDDAEREAIVARSAARRASDGQQATPEAVIAVAFELVDDCDGLVLHAWQSCRWGSSQHLLRLFAEAAKWASIYSSSVWRSSRSWAECRRSTRR</sequence>
<evidence type="ECO:0000313" key="1">
    <source>
        <dbReference type="EMBL" id="GAA2516340.1"/>
    </source>
</evidence>
<organism evidence="1 2">
    <name type="scientific">Streptomyces gobitricini</name>
    <dbReference type="NCBI Taxonomy" id="68211"/>
    <lineage>
        <taxon>Bacteria</taxon>
        <taxon>Bacillati</taxon>
        <taxon>Actinomycetota</taxon>
        <taxon>Actinomycetes</taxon>
        <taxon>Kitasatosporales</taxon>
        <taxon>Streptomycetaceae</taxon>
        <taxon>Streptomyces</taxon>
    </lineage>
</organism>
<dbReference type="Proteomes" id="UP001499942">
    <property type="component" value="Unassembled WGS sequence"/>
</dbReference>
<dbReference type="EMBL" id="BAAASR010000045">
    <property type="protein sequence ID" value="GAA2516340.1"/>
    <property type="molecule type" value="Genomic_DNA"/>
</dbReference>
<comment type="caution">
    <text evidence="1">The sequence shown here is derived from an EMBL/GenBank/DDBJ whole genome shotgun (WGS) entry which is preliminary data.</text>
</comment>
<protein>
    <submittedName>
        <fullName evidence="1">Uncharacterized protein</fullName>
    </submittedName>
</protein>
<reference evidence="2" key="1">
    <citation type="journal article" date="2019" name="Int. J. Syst. Evol. Microbiol.">
        <title>The Global Catalogue of Microorganisms (GCM) 10K type strain sequencing project: providing services to taxonomists for standard genome sequencing and annotation.</title>
        <authorList>
            <consortium name="The Broad Institute Genomics Platform"/>
            <consortium name="The Broad Institute Genome Sequencing Center for Infectious Disease"/>
            <person name="Wu L."/>
            <person name="Ma J."/>
        </authorList>
    </citation>
    <scope>NUCLEOTIDE SEQUENCE [LARGE SCALE GENOMIC DNA]</scope>
    <source>
        <strain evidence="2">JCM 5062</strain>
    </source>
</reference>
<name>A0ABP6AID0_9ACTN</name>
<proteinExistence type="predicted"/>
<gene>
    <name evidence="1" type="ORF">GCM10010393_56670</name>
</gene>
<accession>A0ABP6AID0</accession>
<evidence type="ECO:0000313" key="2">
    <source>
        <dbReference type="Proteomes" id="UP001499942"/>
    </source>
</evidence>